<keyword evidence="3" id="KW-1185">Reference proteome</keyword>
<dbReference type="Proteomes" id="UP000770661">
    <property type="component" value="Unassembled WGS sequence"/>
</dbReference>
<accession>A0A8J8WLY3</accession>
<dbReference type="EMBL" id="JACEEZ010025926">
    <property type="protein sequence ID" value="KAG0696132.1"/>
    <property type="molecule type" value="Genomic_DNA"/>
</dbReference>
<evidence type="ECO:0000313" key="3">
    <source>
        <dbReference type="Proteomes" id="UP000770661"/>
    </source>
</evidence>
<reference evidence="2" key="1">
    <citation type="submission" date="2020-07" db="EMBL/GenBank/DDBJ databases">
        <title>The High-quality genome of the commercially important snow crab, Chionoecetes opilio.</title>
        <authorList>
            <person name="Jeong J.-H."/>
            <person name="Ryu S."/>
        </authorList>
    </citation>
    <scope>NUCLEOTIDE SEQUENCE</scope>
    <source>
        <strain evidence="2">MADBK_172401_WGS</strain>
        <tissue evidence="2">Digestive gland</tissue>
    </source>
</reference>
<evidence type="ECO:0000313" key="2">
    <source>
        <dbReference type="EMBL" id="KAG0696132.1"/>
    </source>
</evidence>
<gene>
    <name evidence="2" type="ORF">GWK47_026649</name>
</gene>
<proteinExistence type="predicted"/>
<comment type="caution">
    <text evidence="2">The sequence shown here is derived from an EMBL/GenBank/DDBJ whole genome shotgun (WGS) entry which is preliminary data.</text>
</comment>
<dbReference type="AlphaFoldDB" id="A0A8J8WLY3"/>
<protein>
    <submittedName>
        <fullName evidence="2">Uncharacterized protein</fullName>
    </submittedName>
</protein>
<feature type="region of interest" description="Disordered" evidence="1">
    <location>
        <begin position="89"/>
        <end position="109"/>
    </location>
</feature>
<feature type="compositionally biased region" description="Polar residues" evidence="1">
    <location>
        <begin position="95"/>
        <end position="109"/>
    </location>
</feature>
<organism evidence="2 3">
    <name type="scientific">Chionoecetes opilio</name>
    <name type="common">Atlantic snow crab</name>
    <name type="synonym">Cancer opilio</name>
    <dbReference type="NCBI Taxonomy" id="41210"/>
    <lineage>
        <taxon>Eukaryota</taxon>
        <taxon>Metazoa</taxon>
        <taxon>Ecdysozoa</taxon>
        <taxon>Arthropoda</taxon>
        <taxon>Crustacea</taxon>
        <taxon>Multicrustacea</taxon>
        <taxon>Malacostraca</taxon>
        <taxon>Eumalacostraca</taxon>
        <taxon>Eucarida</taxon>
        <taxon>Decapoda</taxon>
        <taxon>Pleocyemata</taxon>
        <taxon>Brachyura</taxon>
        <taxon>Eubrachyura</taxon>
        <taxon>Majoidea</taxon>
        <taxon>Majidae</taxon>
        <taxon>Chionoecetes</taxon>
    </lineage>
</organism>
<name>A0A8J8WLY3_CHIOP</name>
<sequence length="174" mass="19337">MPFCLTQRPATVEYSGSCQAFGATALQEGVLPGPQTPKFRSAGLGLYGESVWQGQEPRENLVLSTSRGFCKIYHRKPYNPVIRQKWLNKKKKVQGKNTGNPRSGNSPELTTVKGWLHCRPLGNLPRGSMESSRSIYRGPGDGQKCILENFFLLSSGVEKNCWKGTPQPFLGLFF</sequence>
<evidence type="ECO:0000256" key="1">
    <source>
        <dbReference type="SAM" id="MobiDB-lite"/>
    </source>
</evidence>